<dbReference type="InterPro" id="IPR036812">
    <property type="entry name" value="NAD(P)_OxRdtase_dom_sf"/>
</dbReference>
<name>A0A9P3PRF5_LYOSH</name>
<evidence type="ECO:0000256" key="2">
    <source>
        <dbReference type="ARBA" id="ARBA00023002"/>
    </source>
</evidence>
<feature type="binding site" evidence="4">
    <location>
        <position position="129"/>
    </location>
    <ligand>
        <name>substrate</name>
    </ligand>
</feature>
<dbReference type="PIRSF" id="PIRSF000097">
    <property type="entry name" value="AKR"/>
    <property type="match status" value="1"/>
</dbReference>
<dbReference type="InterPro" id="IPR023210">
    <property type="entry name" value="NADP_OxRdtase_dom"/>
</dbReference>
<dbReference type="OrthoDB" id="416253at2759"/>
<evidence type="ECO:0000256" key="3">
    <source>
        <dbReference type="PIRSR" id="PIRSR000097-1"/>
    </source>
</evidence>
<reference evidence="7" key="1">
    <citation type="submission" date="2022-07" db="EMBL/GenBank/DDBJ databases">
        <title>The genome of Lyophyllum shimeji provides insight into the initial evolution of ectomycorrhizal fungal genome.</title>
        <authorList>
            <person name="Kobayashi Y."/>
            <person name="Shibata T."/>
            <person name="Hirakawa H."/>
            <person name="Shigenobu S."/>
            <person name="Nishiyama T."/>
            <person name="Yamada A."/>
            <person name="Hasebe M."/>
            <person name="Kawaguchi M."/>
        </authorList>
    </citation>
    <scope>NUCLEOTIDE SEQUENCE</scope>
    <source>
        <strain evidence="7">AT787</strain>
    </source>
</reference>
<dbReference type="Pfam" id="PF00248">
    <property type="entry name" value="Aldo_ket_red"/>
    <property type="match status" value="1"/>
</dbReference>
<dbReference type="GO" id="GO:0016491">
    <property type="term" value="F:oxidoreductase activity"/>
    <property type="evidence" value="ECO:0007669"/>
    <property type="project" value="UniProtKB-KW"/>
</dbReference>
<dbReference type="FunFam" id="3.20.20.100:FF:000015">
    <property type="entry name" value="Oxidoreductase, aldo/keto reductase family"/>
    <property type="match status" value="1"/>
</dbReference>
<evidence type="ECO:0000256" key="5">
    <source>
        <dbReference type="PIRSR" id="PIRSR000097-3"/>
    </source>
</evidence>
<dbReference type="InterPro" id="IPR020471">
    <property type="entry name" value="AKR"/>
</dbReference>
<dbReference type="PROSITE" id="PS00798">
    <property type="entry name" value="ALDOKETO_REDUCTASE_1"/>
    <property type="match status" value="1"/>
</dbReference>
<feature type="domain" description="NADP-dependent oxidoreductase" evidence="6">
    <location>
        <begin position="35"/>
        <end position="269"/>
    </location>
</feature>
<comment type="similarity">
    <text evidence="1">Belongs to the aldo/keto reductase family.</text>
</comment>
<keyword evidence="2" id="KW-0560">Oxidoreductase</keyword>
<dbReference type="Proteomes" id="UP001063166">
    <property type="component" value="Unassembled WGS sequence"/>
</dbReference>
<evidence type="ECO:0000256" key="4">
    <source>
        <dbReference type="PIRSR" id="PIRSR000097-2"/>
    </source>
</evidence>
<sequence>MPHLTTFPEVANVNPSLITFQTKRNLNDGREIPIMGFGTYELEGTEAYKGVTWALEAGYRLIDSAEWYENEKECGQAIRDFCAAHDVPRADIFYITKLKLNNGYDHAREAIRRSLDACGLGYIDLYLIHGPIGGKQARQDSWRAIVDAQKEGLVKSIGISTFGIKHIEDILELDIGVPAVHQIDIHPFMVRAQIVKWCMDRGMLMQAWAPLARGMRFNHPVVVKTAEKYGKTPGQVLLRWSVQKGYVPIPKSRTKERIIENTDIFDFELGHGELIGLGQLDEQLVTDWDPTGCD</sequence>
<dbReference type="PROSITE" id="PS00063">
    <property type="entry name" value="ALDOKETO_REDUCTASE_3"/>
    <property type="match status" value="1"/>
</dbReference>
<keyword evidence="8" id="KW-1185">Reference proteome</keyword>
<proteinExistence type="inferred from homology"/>
<dbReference type="PANTHER" id="PTHR43827">
    <property type="entry name" value="2,5-DIKETO-D-GLUCONIC ACID REDUCTASE"/>
    <property type="match status" value="1"/>
</dbReference>
<dbReference type="CDD" id="cd19071">
    <property type="entry name" value="AKR_AKR1-5-like"/>
    <property type="match status" value="1"/>
</dbReference>
<dbReference type="SUPFAM" id="SSF51430">
    <property type="entry name" value="NAD(P)-linked oxidoreductase"/>
    <property type="match status" value="1"/>
</dbReference>
<gene>
    <name evidence="7" type="ORF">LshimejAT787_0800900</name>
</gene>
<dbReference type="Gene3D" id="3.20.20.100">
    <property type="entry name" value="NADP-dependent oxidoreductase domain"/>
    <property type="match status" value="1"/>
</dbReference>
<dbReference type="InterPro" id="IPR018170">
    <property type="entry name" value="Aldo/ket_reductase_CS"/>
</dbReference>
<evidence type="ECO:0000259" key="6">
    <source>
        <dbReference type="Pfam" id="PF00248"/>
    </source>
</evidence>
<comment type="caution">
    <text evidence="7">The sequence shown here is derived from an EMBL/GenBank/DDBJ whole genome shotgun (WGS) entry which is preliminary data.</text>
</comment>
<evidence type="ECO:0000313" key="7">
    <source>
        <dbReference type="EMBL" id="GLB40219.1"/>
    </source>
</evidence>
<evidence type="ECO:0000313" key="8">
    <source>
        <dbReference type="Proteomes" id="UP001063166"/>
    </source>
</evidence>
<dbReference type="PANTHER" id="PTHR43827:SF13">
    <property type="entry name" value="ALDO_KETO REDUCTASE FAMILY PROTEIN"/>
    <property type="match status" value="1"/>
</dbReference>
<feature type="active site" description="Proton donor" evidence="3">
    <location>
        <position position="68"/>
    </location>
</feature>
<protein>
    <submittedName>
        <fullName evidence="7">Reductase</fullName>
    </submittedName>
</protein>
<feature type="site" description="Lowers pKa of active site Tyr" evidence="5">
    <location>
        <position position="97"/>
    </location>
</feature>
<dbReference type="AlphaFoldDB" id="A0A9P3PRF5"/>
<evidence type="ECO:0000256" key="1">
    <source>
        <dbReference type="ARBA" id="ARBA00007905"/>
    </source>
</evidence>
<dbReference type="EMBL" id="BRPK01000008">
    <property type="protein sequence ID" value="GLB40219.1"/>
    <property type="molecule type" value="Genomic_DNA"/>
</dbReference>
<organism evidence="7 8">
    <name type="scientific">Lyophyllum shimeji</name>
    <name type="common">Hon-shimeji</name>
    <name type="synonym">Tricholoma shimeji</name>
    <dbReference type="NCBI Taxonomy" id="47721"/>
    <lineage>
        <taxon>Eukaryota</taxon>
        <taxon>Fungi</taxon>
        <taxon>Dikarya</taxon>
        <taxon>Basidiomycota</taxon>
        <taxon>Agaricomycotina</taxon>
        <taxon>Agaricomycetes</taxon>
        <taxon>Agaricomycetidae</taxon>
        <taxon>Agaricales</taxon>
        <taxon>Tricholomatineae</taxon>
        <taxon>Lyophyllaceae</taxon>
        <taxon>Lyophyllum</taxon>
    </lineage>
</organism>
<accession>A0A9P3PRF5</accession>
<dbReference type="PRINTS" id="PR00069">
    <property type="entry name" value="ALDKETRDTASE"/>
</dbReference>